<dbReference type="GO" id="GO:0005737">
    <property type="term" value="C:cytoplasm"/>
    <property type="evidence" value="ECO:0007669"/>
    <property type="project" value="TreeGrafter"/>
</dbReference>
<dbReference type="Pfam" id="PF13087">
    <property type="entry name" value="AAA_12"/>
    <property type="match status" value="1"/>
</dbReference>
<evidence type="ECO:0000256" key="5">
    <source>
        <dbReference type="ARBA" id="ARBA00022722"/>
    </source>
</evidence>
<feature type="region of interest" description="Disordered" evidence="20">
    <location>
        <begin position="1"/>
        <end position="55"/>
    </location>
</feature>
<dbReference type="GO" id="GO:0005524">
    <property type="term" value="F:ATP binding"/>
    <property type="evidence" value="ECO:0007669"/>
    <property type="project" value="UniProtKB-UniRule"/>
</dbReference>
<dbReference type="GO" id="GO:0071932">
    <property type="term" value="P:replication fork reversal"/>
    <property type="evidence" value="ECO:0007669"/>
    <property type="project" value="TreeGrafter"/>
</dbReference>
<comment type="function">
    <text evidence="19">Key enzyme involved in DNA replication and DNA repair. Involved in Okazaki fragments processing by cleaving long flaps that escape FEN1: flaps that are longer than 27 nucleotides are coated by replication protein A complex (RPA), leading to recruit DNA2 which cleaves the flap until it is too short to bind RPA and becomes a substrate for FEN1. Also involved in 5'-end resection of DNA during double-strand break (DSB) repair by mediating the cleavage of 5'-ssDNA.</text>
</comment>
<keyword evidence="10 19" id="KW-0347">Helicase</keyword>
<dbReference type="GO" id="GO:0017116">
    <property type="term" value="F:single-stranded DNA helicase activity"/>
    <property type="evidence" value="ECO:0007669"/>
    <property type="project" value="UniProtKB-UniRule"/>
</dbReference>
<dbReference type="GO" id="GO:0017108">
    <property type="term" value="F:5'-flap endonuclease activity"/>
    <property type="evidence" value="ECO:0007669"/>
    <property type="project" value="UniProtKB-UniRule"/>
</dbReference>
<evidence type="ECO:0000256" key="15">
    <source>
        <dbReference type="ARBA" id="ARBA00023204"/>
    </source>
</evidence>
<name>K1PSQ1_MAGGI</name>
<feature type="compositionally biased region" description="Polar residues" evidence="20">
    <location>
        <begin position="46"/>
        <end position="55"/>
    </location>
</feature>
<comment type="similarity">
    <text evidence="2 19">Belongs to the DNA2/NAM7 helicase family.</text>
</comment>
<evidence type="ECO:0000256" key="19">
    <source>
        <dbReference type="RuleBase" id="RU367041"/>
    </source>
</evidence>
<evidence type="ECO:0000256" key="7">
    <source>
        <dbReference type="ARBA" id="ARBA00022741"/>
    </source>
</evidence>
<keyword evidence="16 19" id="KW-0539">Nucleus</keyword>
<keyword evidence="14 19" id="KW-0238">DNA-binding</keyword>
<dbReference type="GO" id="GO:0006281">
    <property type="term" value="P:DNA repair"/>
    <property type="evidence" value="ECO:0007669"/>
    <property type="project" value="UniProtKB-KW"/>
</dbReference>
<evidence type="ECO:0000256" key="9">
    <source>
        <dbReference type="ARBA" id="ARBA00022801"/>
    </source>
</evidence>
<evidence type="ECO:0000256" key="17">
    <source>
        <dbReference type="ARBA" id="ARBA00023268"/>
    </source>
</evidence>
<keyword evidence="11 19" id="KW-0067">ATP-binding</keyword>
<proteinExistence type="inferred from homology"/>
<dbReference type="Pfam" id="PF08696">
    <property type="entry name" value="Dna2"/>
    <property type="match status" value="1"/>
</dbReference>
<dbReference type="EMBL" id="JH816769">
    <property type="protein sequence ID" value="EKC19435.1"/>
    <property type="molecule type" value="Genomic_DNA"/>
</dbReference>
<evidence type="ECO:0000256" key="16">
    <source>
        <dbReference type="ARBA" id="ARBA00023242"/>
    </source>
</evidence>
<dbReference type="FunCoup" id="K1PSQ1">
    <property type="interactions" value="985"/>
</dbReference>
<dbReference type="PANTHER" id="PTHR10887:SF433">
    <property type="entry name" value="DNA REPLICATION ATP-DEPENDENT HELICASE_NUCLEASE DNA2"/>
    <property type="match status" value="1"/>
</dbReference>
<dbReference type="GO" id="GO:0046872">
    <property type="term" value="F:metal ion binding"/>
    <property type="evidence" value="ECO:0007669"/>
    <property type="project" value="UniProtKB-UniRule"/>
</dbReference>
<dbReference type="InterPro" id="IPR027417">
    <property type="entry name" value="P-loop_NTPase"/>
</dbReference>
<dbReference type="Gene3D" id="3.90.320.10">
    <property type="match status" value="1"/>
</dbReference>
<dbReference type="HOGENOM" id="CLU_251289_0_0_1"/>
<evidence type="ECO:0000256" key="13">
    <source>
        <dbReference type="ARBA" id="ARBA00023014"/>
    </source>
</evidence>
<keyword evidence="7 19" id="KW-0547">Nucleotide-binding</keyword>
<evidence type="ECO:0000256" key="20">
    <source>
        <dbReference type="SAM" id="MobiDB-lite"/>
    </source>
</evidence>
<evidence type="ECO:0000256" key="10">
    <source>
        <dbReference type="ARBA" id="ARBA00022806"/>
    </source>
</evidence>
<keyword evidence="19" id="KW-0158">Chromosome</keyword>
<dbReference type="InterPro" id="IPR047187">
    <property type="entry name" value="SF1_C_Upf1"/>
</dbReference>
<feature type="compositionally biased region" description="Basic and acidic residues" evidence="20">
    <location>
        <begin position="298"/>
        <end position="307"/>
    </location>
</feature>
<evidence type="ECO:0000256" key="2">
    <source>
        <dbReference type="ARBA" id="ARBA00007913"/>
    </source>
</evidence>
<organism evidence="24">
    <name type="scientific">Magallana gigas</name>
    <name type="common">Pacific oyster</name>
    <name type="synonym">Crassostrea gigas</name>
    <dbReference type="NCBI Taxonomy" id="29159"/>
    <lineage>
        <taxon>Eukaryota</taxon>
        <taxon>Metazoa</taxon>
        <taxon>Spiralia</taxon>
        <taxon>Lophotrochozoa</taxon>
        <taxon>Mollusca</taxon>
        <taxon>Bivalvia</taxon>
        <taxon>Autobranchia</taxon>
        <taxon>Pteriomorphia</taxon>
        <taxon>Ostreida</taxon>
        <taxon>Ostreoidea</taxon>
        <taxon>Ostreidae</taxon>
        <taxon>Magallana</taxon>
    </lineage>
</organism>
<feature type="domain" description="DNA replication factor Dna2 N-terminal" evidence="21">
    <location>
        <begin position="585"/>
        <end position="771"/>
    </location>
</feature>
<dbReference type="InterPro" id="IPR011604">
    <property type="entry name" value="PDDEXK-like_dom_sf"/>
</dbReference>
<evidence type="ECO:0000259" key="23">
    <source>
        <dbReference type="Pfam" id="PF13087"/>
    </source>
</evidence>
<keyword evidence="4 19" id="KW-0235">DNA replication</keyword>
<dbReference type="InterPro" id="IPR014808">
    <property type="entry name" value="DNA_replication_fac_Dna2_N"/>
</dbReference>
<protein>
    <recommendedName>
        <fullName evidence="19">DNA replication ATP-dependent helicase/nuclease</fullName>
        <ecNumber evidence="19">3.1.-.-</ecNumber>
        <ecNumber evidence="19">3.6.4.12</ecNumber>
    </recommendedName>
</protein>
<keyword evidence="12 19" id="KW-0408">Iron</keyword>
<evidence type="ECO:0000256" key="18">
    <source>
        <dbReference type="ARBA" id="ARBA00047995"/>
    </source>
</evidence>
<dbReference type="EC" id="3.6.4.12" evidence="19"/>
<dbReference type="CDD" id="cd18041">
    <property type="entry name" value="DEXXQc_DNA2"/>
    <property type="match status" value="1"/>
</dbReference>
<feature type="domain" description="DNA2/NAM7 helicase-like C-terminal" evidence="23">
    <location>
        <begin position="1253"/>
        <end position="1428"/>
    </location>
</feature>
<dbReference type="InterPro" id="IPR041677">
    <property type="entry name" value="DNA2/NAM7_AAA_11"/>
</dbReference>
<reference evidence="24" key="1">
    <citation type="journal article" date="2012" name="Nature">
        <title>The oyster genome reveals stress adaptation and complexity of shell formation.</title>
        <authorList>
            <person name="Zhang G."/>
            <person name="Fang X."/>
            <person name="Guo X."/>
            <person name="Li L."/>
            <person name="Luo R."/>
            <person name="Xu F."/>
            <person name="Yang P."/>
            <person name="Zhang L."/>
            <person name="Wang X."/>
            <person name="Qi H."/>
            <person name="Xiong Z."/>
            <person name="Que H."/>
            <person name="Xie Y."/>
            <person name="Holland P.W."/>
            <person name="Paps J."/>
            <person name="Zhu Y."/>
            <person name="Wu F."/>
            <person name="Chen Y."/>
            <person name="Wang J."/>
            <person name="Peng C."/>
            <person name="Meng J."/>
            <person name="Yang L."/>
            <person name="Liu J."/>
            <person name="Wen B."/>
            <person name="Zhang N."/>
            <person name="Huang Z."/>
            <person name="Zhu Q."/>
            <person name="Feng Y."/>
            <person name="Mount A."/>
            <person name="Hedgecock D."/>
            <person name="Xu Z."/>
            <person name="Liu Y."/>
            <person name="Domazet-Loso T."/>
            <person name="Du Y."/>
            <person name="Sun X."/>
            <person name="Zhang S."/>
            <person name="Liu B."/>
            <person name="Cheng P."/>
            <person name="Jiang X."/>
            <person name="Li J."/>
            <person name="Fan D."/>
            <person name="Wang W."/>
            <person name="Fu W."/>
            <person name="Wang T."/>
            <person name="Wang B."/>
            <person name="Zhang J."/>
            <person name="Peng Z."/>
            <person name="Li Y."/>
            <person name="Li N."/>
            <person name="Wang J."/>
            <person name="Chen M."/>
            <person name="He Y."/>
            <person name="Tan F."/>
            <person name="Song X."/>
            <person name="Zheng Q."/>
            <person name="Huang R."/>
            <person name="Yang H."/>
            <person name="Du X."/>
            <person name="Chen L."/>
            <person name="Yang M."/>
            <person name="Gaffney P.M."/>
            <person name="Wang S."/>
            <person name="Luo L."/>
            <person name="She Z."/>
            <person name="Ming Y."/>
            <person name="Huang W."/>
            <person name="Zhang S."/>
            <person name="Huang B."/>
            <person name="Zhang Y."/>
            <person name="Qu T."/>
            <person name="Ni P."/>
            <person name="Miao G."/>
            <person name="Wang J."/>
            <person name="Wang Q."/>
            <person name="Steinberg C.E."/>
            <person name="Wang H."/>
            <person name="Li N."/>
            <person name="Qian L."/>
            <person name="Zhang G."/>
            <person name="Li Y."/>
            <person name="Yang H."/>
            <person name="Liu X."/>
            <person name="Wang J."/>
            <person name="Yin Y."/>
            <person name="Wang J."/>
        </authorList>
    </citation>
    <scope>NUCLEOTIDE SEQUENCE [LARGE SCALE GENOMIC DNA]</scope>
    <source>
        <strain evidence="24">05x7-T-G4-1.051#20</strain>
    </source>
</reference>
<keyword evidence="17 19" id="KW-0511">Multifunctional enzyme</keyword>
<accession>K1PSQ1</accession>
<comment type="subcellular location">
    <subcellularLocation>
        <location evidence="19">Nucleus</location>
    </subcellularLocation>
    <subcellularLocation>
        <location evidence="19">Chromosome</location>
    </subcellularLocation>
</comment>
<evidence type="ECO:0000259" key="21">
    <source>
        <dbReference type="Pfam" id="PF08696"/>
    </source>
</evidence>
<dbReference type="Pfam" id="PF13086">
    <property type="entry name" value="AAA_11"/>
    <property type="match status" value="2"/>
</dbReference>
<comment type="cofactor">
    <cofactor evidence="1">
        <name>[4Fe-4S] cluster</name>
        <dbReference type="ChEBI" id="CHEBI:49883"/>
    </cofactor>
</comment>
<dbReference type="CDD" id="cd22318">
    <property type="entry name" value="DNA2_N-like"/>
    <property type="match status" value="1"/>
</dbReference>
<evidence type="ECO:0000256" key="3">
    <source>
        <dbReference type="ARBA" id="ARBA00022485"/>
    </source>
</evidence>
<dbReference type="InParanoid" id="K1PSQ1"/>
<dbReference type="Gene3D" id="3.40.50.300">
    <property type="entry name" value="P-loop containing nucleotide triphosphate hydrolases"/>
    <property type="match status" value="2"/>
</dbReference>
<dbReference type="GO" id="GO:0033567">
    <property type="term" value="P:DNA replication, Okazaki fragment processing"/>
    <property type="evidence" value="ECO:0007669"/>
    <property type="project" value="UniProtKB-UniRule"/>
</dbReference>
<evidence type="ECO:0000256" key="6">
    <source>
        <dbReference type="ARBA" id="ARBA00022723"/>
    </source>
</evidence>
<keyword evidence="9 19" id="KW-0378">Hydrolase</keyword>
<dbReference type="CDD" id="cd18808">
    <property type="entry name" value="SF1_C_Upf1"/>
    <property type="match status" value="1"/>
</dbReference>
<keyword evidence="15 19" id="KW-0234">DNA repair</keyword>
<feature type="region of interest" description="Disordered" evidence="20">
    <location>
        <begin position="273"/>
        <end position="323"/>
    </location>
</feature>
<evidence type="ECO:0000256" key="12">
    <source>
        <dbReference type="ARBA" id="ARBA00023004"/>
    </source>
</evidence>
<evidence type="ECO:0000313" key="24">
    <source>
        <dbReference type="EMBL" id="EKC19435.1"/>
    </source>
</evidence>
<dbReference type="InterPro" id="IPR041679">
    <property type="entry name" value="DNA2/NAM7-like_C"/>
</dbReference>
<feature type="compositionally biased region" description="Polar residues" evidence="20">
    <location>
        <begin position="312"/>
        <end position="323"/>
    </location>
</feature>
<feature type="domain" description="DNA2/NAM7 helicase helicase" evidence="22">
    <location>
        <begin position="1175"/>
        <end position="1246"/>
    </location>
</feature>
<dbReference type="FunFam" id="3.40.50.300:FF:000721">
    <property type="entry name" value="DNA replication ATP-dependent helicase/nuclease DNA2"/>
    <property type="match status" value="1"/>
</dbReference>
<gene>
    <name evidence="24" type="ORF">CGI_10008467</name>
</gene>
<keyword evidence="8 19" id="KW-0227">DNA damage</keyword>
<dbReference type="EC" id="3.1.-.-" evidence="19"/>
<dbReference type="GO" id="GO:0005694">
    <property type="term" value="C:chromosome"/>
    <property type="evidence" value="ECO:0007669"/>
    <property type="project" value="UniProtKB-SubCell"/>
</dbReference>
<keyword evidence="5 19" id="KW-0540">Nuclease</keyword>
<keyword evidence="13 19" id="KW-0411">Iron-sulfur</keyword>
<evidence type="ECO:0000256" key="4">
    <source>
        <dbReference type="ARBA" id="ARBA00022705"/>
    </source>
</evidence>
<dbReference type="InterPro" id="IPR045055">
    <property type="entry name" value="DNA2/NAM7-like"/>
</dbReference>
<comment type="catalytic activity">
    <reaction evidence="18 19">
        <text>ATP + H2O = ADP + phosphate + H(+)</text>
        <dbReference type="Rhea" id="RHEA:13065"/>
        <dbReference type="ChEBI" id="CHEBI:15377"/>
        <dbReference type="ChEBI" id="CHEBI:15378"/>
        <dbReference type="ChEBI" id="CHEBI:30616"/>
        <dbReference type="ChEBI" id="CHEBI:43474"/>
        <dbReference type="ChEBI" id="CHEBI:456216"/>
        <dbReference type="EC" id="3.6.4.12"/>
    </reaction>
</comment>
<keyword evidence="3 19" id="KW-0004">4Fe-4S</keyword>
<dbReference type="GO" id="GO:0005634">
    <property type="term" value="C:nucleus"/>
    <property type="evidence" value="ECO:0007669"/>
    <property type="project" value="UniProtKB-SubCell"/>
</dbReference>
<sequence length="1451" mass="161562">MGKVKKTPVKQGGTKNKPTNSELFTTLGTKSSSAASKLSLKKKQSTESLATAEKSNILRNTCNPPSTCVNSRISAALEGEQIDDKVSCKEPIVIPETQLFKSPAGYQQKDKKFDSLSDCEEIIIPDTPEDSKVEAKGKKIFGRSFLTSSAAVGKKPGLTKAEIIQKKRLSRARKSLVSISLNSPLNVAVKESNGNSKADVKGEMKEEETVLIDDLEEQGPVVDLEANFDEEASEVETESCTKTKIKVCSQEEAVEEMEEESIESDVENICDSSLNPADAETPTKMYESSIKRMSKTGESPDAKRLPAEEDSVNGNDSIATANKESVKRNLSTFKVNEKRKKIKPKVSAVNNYQLTMSVHRKNNMENVSTVNDDVLGELLGELDSKSNSDSLTVFDQNTPLTTLKLKSRKSLSKSLNKSPVLMKPAEISEHEQKLFQSLDKEVHMEFSAPMEVSASDGNESKSMPCTSLSMKLKSSLSTCKMVQGTDRDDVDIEMVGTPPMNSEILPTATQNIKEFASQQPKVPPLVEDIEEFHSQMDDSLCDDLDALSPFKVNDKSSVMKPADAEIPVCHRYGRYSVVKKHYEKSDTHIEEGDVVHILGMFDGSGICRISDKDGFIIVNPDLLLSGTTVVSSLFCMRKSILNDKFKGCDKGNIQMLYGSIIHSVFQQVLRKQIFEENQIVTEAESTMKQSKYIHDMYGNGVTDLQVMEEIKKYVPPLQAWLQKHTQYTQSMMGGQSKTGSNITITAVKDIEENIWSPRFGVKGKIDLTVDVKINKNQRGTVPLELKTGRATFSMEHKGQVTLYSVMSSDRRPDPGQGLLLYLKQPDMKLIEVDHLNKRGIINLRNEMAYYLSQQIKGVTSEDGHVTYSLGRLPEPINNPRACSKCPQLLNCALYQKNVENRTLSDGHTMQRLVPETLGHLSPSHMDYFLHWCLLLDLENKSGQKSGGLKEIWCLTGPEREKKGDCLSRLTVLPHKTENIQDQESVFIHFHRDTGPDVPSLNSVGLLKHDYVIVTVENSELIAVCAGSITNISEEEVVLLTESCRLRELLIEKKKPEFVLKMSKGEIEKVKEAFKRLNKPQKTAILKVLMSKDYVLIKGFPGTGKTSTIVALVKVLTLLGHSVLLTSYTHSAVDNILLKLIKDKVNFIRLGRTSKIHPQVQQYGAEKLTENITNVADLREFYSSQRVVATTALGMTHPVFTQRRFDVCIMDEASQILQPASLGPLFNAHKFVLVGDPKQLPPVVQSKEARGLGMDESLFLRLENGPATFELNLQYRMNRDIMYLSNTLVYNGCLKCGNESVANNRLKWAKDGQLEKVFEEYSWMTSVLCDGPYKAALFLDTEKVPAKEERDSSGLIKNVIEAQIVKCLVKSFIQIGVTENDVGVIAPYRKQVTVIRDLLTCNPGVEVNTVDQYQGRDKDIIIISLTRSFTSAKDAETKIVGLPHEAHLSFTK</sequence>
<evidence type="ECO:0000256" key="8">
    <source>
        <dbReference type="ARBA" id="ARBA00022763"/>
    </source>
</evidence>
<dbReference type="GO" id="GO:0003677">
    <property type="term" value="F:DNA binding"/>
    <property type="evidence" value="ECO:0007669"/>
    <property type="project" value="UniProtKB-UniRule"/>
</dbReference>
<dbReference type="InterPro" id="IPR026851">
    <property type="entry name" value="Dna2/JHS1_DEXXQ-box"/>
</dbReference>
<evidence type="ECO:0000256" key="11">
    <source>
        <dbReference type="ARBA" id="ARBA00022840"/>
    </source>
</evidence>
<evidence type="ECO:0000256" key="14">
    <source>
        <dbReference type="ARBA" id="ARBA00023125"/>
    </source>
</evidence>
<dbReference type="GO" id="GO:0051539">
    <property type="term" value="F:4 iron, 4 sulfur cluster binding"/>
    <property type="evidence" value="ECO:0007669"/>
    <property type="project" value="UniProtKB-UniRule"/>
</dbReference>
<dbReference type="PANTHER" id="PTHR10887">
    <property type="entry name" value="DNA2/NAM7 HELICASE FAMILY"/>
    <property type="match status" value="1"/>
</dbReference>
<evidence type="ECO:0000256" key="1">
    <source>
        <dbReference type="ARBA" id="ARBA00001966"/>
    </source>
</evidence>
<keyword evidence="6 19" id="KW-0479">Metal-binding</keyword>
<feature type="domain" description="DNA2/NAM7 helicase helicase" evidence="22">
    <location>
        <begin position="1076"/>
        <end position="1172"/>
    </location>
</feature>
<dbReference type="SUPFAM" id="SSF52540">
    <property type="entry name" value="P-loop containing nucleoside triphosphate hydrolases"/>
    <property type="match status" value="1"/>
</dbReference>
<feature type="compositionally biased region" description="Polar residues" evidence="20">
    <location>
        <begin position="13"/>
        <end position="29"/>
    </location>
</feature>
<evidence type="ECO:0000259" key="22">
    <source>
        <dbReference type="Pfam" id="PF13086"/>
    </source>
</evidence>